<evidence type="ECO:0008006" key="3">
    <source>
        <dbReference type="Google" id="ProtNLM"/>
    </source>
</evidence>
<dbReference type="GO" id="GO:0003677">
    <property type="term" value="F:DNA binding"/>
    <property type="evidence" value="ECO:0007669"/>
    <property type="project" value="InterPro"/>
</dbReference>
<dbReference type="EMBL" id="QKZK01000004">
    <property type="protein sequence ID" value="PZX19391.1"/>
    <property type="molecule type" value="Genomic_DNA"/>
</dbReference>
<dbReference type="Gene3D" id="3.30.70.1290">
    <property type="entry name" value="Transposase IS200-like"/>
    <property type="match status" value="1"/>
</dbReference>
<accession>A0A2W7NG62</accession>
<organism evidence="1 2">
    <name type="scientific">Breznakibacter xylanolyticus</name>
    <dbReference type="NCBI Taxonomy" id="990"/>
    <lineage>
        <taxon>Bacteria</taxon>
        <taxon>Pseudomonadati</taxon>
        <taxon>Bacteroidota</taxon>
        <taxon>Bacteroidia</taxon>
        <taxon>Marinilabiliales</taxon>
        <taxon>Marinilabiliaceae</taxon>
        <taxon>Breznakibacter</taxon>
    </lineage>
</organism>
<reference evidence="1 2" key="1">
    <citation type="submission" date="2018-06" db="EMBL/GenBank/DDBJ databases">
        <title>Genomic Encyclopedia of Archaeal and Bacterial Type Strains, Phase II (KMG-II): from individual species to whole genera.</title>
        <authorList>
            <person name="Goeker M."/>
        </authorList>
    </citation>
    <scope>NUCLEOTIDE SEQUENCE [LARGE SCALE GENOMIC DNA]</scope>
    <source>
        <strain evidence="1 2">DSM 6779</strain>
    </source>
</reference>
<name>A0A2W7NG62_9BACT</name>
<dbReference type="InterPro" id="IPR036515">
    <property type="entry name" value="Transposase_17_sf"/>
</dbReference>
<evidence type="ECO:0000313" key="1">
    <source>
        <dbReference type="EMBL" id="PZX19391.1"/>
    </source>
</evidence>
<dbReference type="GO" id="GO:0004803">
    <property type="term" value="F:transposase activity"/>
    <property type="evidence" value="ECO:0007669"/>
    <property type="project" value="InterPro"/>
</dbReference>
<proteinExistence type="predicted"/>
<protein>
    <recommendedName>
        <fullName evidence="3">Transposase IS200-like domain-containing protein</fullName>
    </recommendedName>
</protein>
<gene>
    <name evidence="1" type="ORF">LX69_00658</name>
</gene>
<evidence type="ECO:0000313" key="2">
    <source>
        <dbReference type="Proteomes" id="UP000249239"/>
    </source>
</evidence>
<dbReference type="GO" id="GO:0006313">
    <property type="term" value="P:DNA transposition"/>
    <property type="evidence" value="ECO:0007669"/>
    <property type="project" value="InterPro"/>
</dbReference>
<dbReference type="Proteomes" id="UP000249239">
    <property type="component" value="Unassembled WGS sequence"/>
</dbReference>
<keyword evidence="2" id="KW-1185">Reference proteome</keyword>
<sequence>MSKINYPFSFREKVHKLTKKMATQHLKLPIEGGKFYHIYKSASIGDHIFFTPGNYAFFLRKMDLIIGDMVDLMAFCLLPNHFHLFFRAREVITIKEEYVDHPVEIGHFIGEGLRKLFAVYSANLTKQEGIADPLLDNNFSRIFIPNDDIARQMIVYIHQNSQFHNVTDNFTNYPHSSYPLMMGKHKTLIDKDSIMTLFADMQTFIDLHQQPTDWGSLHEYLIES</sequence>
<comment type="caution">
    <text evidence="1">The sequence shown here is derived from an EMBL/GenBank/DDBJ whole genome shotgun (WGS) entry which is preliminary data.</text>
</comment>
<dbReference type="AlphaFoldDB" id="A0A2W7NG62"/>